<dbReference type="GeneID" id="34581592"/>
<dbReference type="Proteomes" id="UP000177622">
    <property type="component" value="Unassembled WGS sequence"/>
</dbReference>
<evidence type="ECO:0000313" key="1">
    <source>
        <dbReference type="EMBL" id="OGE47811.1"/>
    </source>
</evidence>
<organism evidence="1 2">
    <name type="scientific">Penicillium arizonense</name>
    <dbReference type="NCBI Taxonomy" id="1835702"/>
    <lineage>
        <taxon>Eukaryota</taxon>
        <taxon>Fungi</taxon>
        <taxon>Dikarya</taxon>
        <taxon>Ascomycota</taxon>
        <taxon>Pezizomycotina</taxon>
        <taxon>Eurotiomycetes</taxon>
        <taxon>Eurotiomycetidae</taxon>
        <taxon>Eurotiales</taxon>
        <taxon>Aspergillaceae</taxon>
        <taxon>Penicillium</taxon>
    </lineage>
</organism>
<sequence>MLQDPQSKGCTELCANACAAGWACGRTLSNCVIASDQKLDQNMCRSNSQAGFQGTFEQRAKSLVALWTIENRCSSNEPKVCNKKQQS</sequence>
<gene>
    <name evidence="1" type="ORF">PENARI_c036G05314</name>
</gene>
<comment type="caution">
    <text evidence="1">The sequence shown here is derived from an EMBL/GenBank/DDBJ whole genome shotgun (WGS) entry which is preliminary data.</text>
</comment>
<evidence type="ECO:0000313" key="2">
    <source>
        <dbReference type="Proteomes" id="UP000177622"/>
    </source>
</evidence>
<reference evidence="1 2" key="1">
    <citation type="journal article" date="2016" name="Sci. Rep.">
        <title>Penicillium arizonense, a new, genome sequenced fungal species, reveals a high chemical diversity in secreted metabolites.</title>
        <authorList>
            <person name="Grijseels S."/>
            <person name="Nielsen J.C."/>
            <person name="Randelovic M."/>
            <person name="Nielsen J."/>
            <person name="Nielsen K.F."/>
            <person name="Workman M."/>
            <person name="Frisvad J.C."/>
        </authorList>
    </citation>
    <scope>NUCLEOTIDE SEQUENCE [LARGE SCALE GENOMIC DNA]</scope>
    <source>
        <strain evidence="1 2">CBS 141311</strain>
    </source>
</reference>
<dbReference type="AlphaFoldDB" id="A0A1F5L4H6"/>
<proteinExistence type="predicted"/>
<dbReference type="EMBL" id="LXJU01000036">
    <property type="protein sequence ID" value="OGE47811.1"/>
    <property type="molecule type" value="Genomic_DNA"/>
</dbReference>
<protein>
    <submittedName>
        <fullName evidence="1">Uncharacterized protein</fullName>
    </submittedName>
</protein>
<name>A0A1F5L4H6_PENAI</name>
<keyword evidence="2" id="KW-1185">Reference proteome</keyword>
<accession>A0A1F5L4H6</accession>
<dbReference type="RefSeq" id="XP_022483268.1">
    <property type="nucleotide sequence ID" value="XM_022636858.1"/>
</dbReference>